<feature type="domain" description="Large ribosomal subunit protein uL10-like insertion" evidence="3">
    <location>
        <begin position="79"/>
        <end position="128"/>
    </location>
</feature>
<dbReference type="PANTHER" id="PTHR45841">
    <property type="entry name" value="MRNA TURNOVER PROTEIN 4 MRTO4"/>
    <property type="match status" value="1"/>
</dbReference>
<evidence type="ECO:0000313" key="4">
    <source>
        <dbReference type="EMBL" id="GFH23419.1"/>
    </source>
</evidence>
<accession>A0A699ZUX9</accession>
<reference evidence="4 5" key="1">
    <citation type="submission" date="2020-02" db="EMBL/GenBank/DDBJ databases">
        <title>Draft genome sequence of Haematococcus lacustris strain NIES-144.</title>
        <authorList>
            <person name="Morimoto D."/>
            <person name="Nakagawa S."/>
            <person name="Yoshida T."/>
            <person name="Sawayama S."/>
        </authorList>
    </citation>
    <scope>NUCLEOTIDE SEQUENCE [LARGE SCALE GENOMIC DNA]</scope>
    <source>
        <strain evidence="4 5">NIES-144</strain>
    </source>
</reference>
<sequence>MEMGVTGCRFVLGSTKMLAVALGKTEADELRTGLSRLSARIKGMVGLFFTSLSREEVEAAFKGFSHEDFARPGSKATHAFSLQPGLRKLGLTTRLNKGVVELLKDHVVCQAGQVLDPHQASILRVFDIKMATFRLQLLACWHTAKAAAS</sequence>
<gene>
    <name evidence="4" type="ORF">HaLaN_21028</name>
</gene>
<dbReference type="Pfam" id="PF17777">
    <property type="entry name" value="RL10P_insert"/>
    <property type="match status" value="1"/>
</dbReference>
<dbReference type="InterPro" id="IPR040637">
    <property type="entry name" value="Ribosomal_uL10-like_insert"/>
</dbReference>
<dbReference type="Proteomes" id="UP000485058">
    <property type="component" value="Unassembled WGS sequence"/>
</dbReference>
<dbReference type="AlphaFoldDB" id="A0A699ZUX9"/>
<keyword evidence="5" id="KW-1185">Reference proteome</keyword>
<dbReference type="GO" id="GO:0030687">
    <property type="term" value="C:preribosome, large subunit precursor"/>
    <property type="evidence" value="ECO:0007669"/>
    <property type="project" value="TreeGrafter"/>
</dbReference>
<comment type="function">
    <text evidence="1">Ribosomal protein P0 is the functional equivalent of E.coli protein L10.</text>
</comment>
<evidence type="ECO:0000256" key="1">
    <source>
        <dbReference type="ARBA" id="ARBA00002200"/>
    </source>
</evidence>
<dbReference type="GO" id="GO:0003723">
    <property type="term" value="F:RNA binding"/>
    <property type="evidence" value="ECO:0007669"/>
    <property type="project" value="TreeGrafter"/>
</dbReference>
<dbReference type="Gene3D" id="3.30.70.1730">
    <property type="match status" value="1"/>
</dbReference>
<organism evidence="4 5">
    <name type="scientific">Haematococcus lacustris</name>
    <name type="common">Green alga</name>
    <name type="synonym">Haematococcus pluvialis</name>
    <dbReference type="NCBI Taxonomy" id="44745"/>
    <lineage>
        <taxon>Eukaryota</taxon>
        <taxon>Viridiplantae</taxon>
        <taxon>Chlorophyta</taxon>
        <taxon>core chlorophytes</taxon>
        <taxon>Chlorophyceae</taxon>
        <taxon>CS clade</taxon>
        <taxon>Chlamydomonadales</taxon>
        <taxon>Haematococcaceae</taxon>
        <taxon>Haematococcus</taxon>
    </lineage>
</organism>
<dbReference type="GO" id="GO:0006364">
    <property type="term" value="P:rRNA processing"/>
    <property type="evidence" value="ECO:0007669"/>
    <property type="project" value="TreeGrafter"/>
</dbReference>
<proteinExistence type="inferred from homology"/>
<dbReference type="Gene3D" id="3.90.105.20">
    <property type="match status" value="1"/>
</dbReference>
<protein>
    <submittedName>
        <fullName evidence="4">Ribosome assembly factor mrt4</fullName>
    </submittedName>
</protein>
<dbReference type="GO" id="GO:0000956">
    <property type="term" value="P:nuclear-transcribed mRNA catabolic process"/>
    <property type="evidence" value="ECO:0007669"/>
    <property type="project" value="TreeGrafter"/>
</dbReference>
<dbReference type="InterPro" id="IPR051742">
    <property type="entry name" value="Ribosome_Assembly_uL10"/>
</dbReference>
<dbReference type="InterPro" id="IPR043164">
    <property type="entry name" value="Ribosomal_uL10-like_insert_sf"/>
</dbReference>
<dbReference type="GO" id="GO:0005730">
    <property type="term" value="C:nucleolus"/>
    <property type="evidence" value="ECO:0007669"/>
    <property type="project" value="TreeGrafter"/>
</dbReference>
<evidence type="ECO:0000256" key="2">
    <source>
        <dbReference type="ARBA" id="ARBA00008889"/>
    </source>
</evidence>
<dbReference type="PANTHER" id="PTHR45841:SF1">
    <property type="entry name" value="MRNA TURNOVER PROTEIN 4 HOMOLOG"/>
    <property type="match status" value="1"/>
</dbReference>
<dbReference type="InterPro" id="IPR043141">
    <property type="entry name" value="Ribosomal_uL10-like_sf"/>
</dbReference>
<evidence type="ECO:0000259" key="3">
    <source>
        <dbReference type="Pfam" id="PF17777"/>
    </source>
</evidence>
<comment type="caution">
    <text evidence="4">The sequence shown here is derived from an EMBL/GenBank/DDBJ whole genome shotgun (WGS) entry which is preliminary data.</text>
</comment>
<name>A0A699ZUX9_HAELA</name>
<evidence type="ECO:0000313" key="5">
    <source>
        <dbReference type="Proteomes" id="UP000485058"/>
    </source>
</evidence>
<dbReference type="GO" id="GO:0042273">
    <property type="term" value="P:ribosomal large subunit biogenesis"/>
    <property type="evidence" value="ECO:0007669"/>
    <property type="project" value="TreeGrafter"/>
</dbReference>
<comment type="similarity">
    <text evidence="2">Belongs to the universal ribosomal protein uL10 family.</text>
</comment>
<dbReference type="EMBL" id="BLLF01002268">
    <property type="protein sequence ID" value="GFH23419.1"/>
    <property type="molecule type" value="Genomic_DNA"/>
</dbReference>